<dbReference type="Proteomes" id="UP000033608">
    <property type="component" value="Unassembled WGS sequence"/>
</dbReference>
<evidence type="ECO:0008006" key="5">
    <source>
        <dbReference type="Google" id="ProtNLM"/>
    </source>
</evidence>
<dbReference type="AlphaFoldDB" id="A0A0F5LXJ8"/>
<dbReference type="Proteomes" id="UP000184533">
    <property type="component" value="Unassembled WGS sequence"/>
</dbReference>
<dbReference type="OrthoDB" id="8362855at2"/>
<dbReference type="EMBL" id="FQVC01000003">
    <property type="protein sequence ID" value="SHE90985.1"/>
    <property type="molecule type" value="Genomic_DNA"/>
</dbReference>
<keyword evidence="3" id="KW-1185">Reference proteome</keyword>
<evidence type="ECO:0000313" key="4">
    <source>
        <dbReference type="Proteomes" id="UP000184533"/>
    </source>
</evidence>
<sequence>MRQLEAFTLGKKFGHPETNEDSLVVMPNMGYAVIDGVTDRNGTRYGGMLSGQYASRTVQRAIEVFLLAQGQRDKPELQFQGAQHFVDYLGAAIHAGYVEHGALAAVEADWKLRGGCTVMAAMLIGDRLEVVAVGDSGIRINGHDTLQVLKPLDDVTAILRREAWHYFAALGHSIQECDKFSSAMTWQGTQNQLSGAVTANPEIVATIETRALTACRAHLPAVPEHELLLLIQHGIAHGQGKFQNITEPVLGYGGIDGFAVPNRYVESRSYALADIETIELFSDGYFKPGTGFGVASWEAAFDEVEAEDIHKIGRYMSTKGTTASQLTDDRSYLGVRLK</sequence>
<evidence type="ECO:0000313" key="1">
    <source>
        <dbReference type="EMBL" id="KKB86387.1"/>
    </source>
</evidence>
<gene>
    <name evidence="2" type="ORF">SAMN02745223_01400</name>
    <name evidence="1" type="ORF">VW29_02115</name>
</gene>
<dbReference type="InterPro" id="IPR036457">
    <property type="entry name" value="PPM-type-like_dom_sf"/>
</dbReference>
<dbReference type="RefSeq" id="WP_046133717.1">
    <property type="nucleotide sequence ID" value="NZ_FQVC01000003.1"/>
</dbReference>
<reference evidence="1 3" key="1">
    <citation type="submission" date="2015-03" db="EMBL/GenBank/DDBJ databases">
        <authorList>
            <person name="Hassan Y.I."/>
            <person name="Lepp D."/>
            <person name="Zhou T."/>
        </authorList>
    </citation>
    <scope>NUCLEOTIDE SEQUENCE [LARGE SCALE GENOMIC DNA]</scope>
    <source>
        <strain evidence="1 3">DSM 17137</strain>
    </source>
</reference>
<reference evidence="2 4" key="2">
    <citation type="submission" date="2016-11" db="EMBL/GenBank/DDBJ databases">
        <authorList>
            <person name="Jaros S."/>
            <person name="Januszkiewicz K."/>
            <person name="Wedrychowicz H."/>
        </authorList>
    </citation>
    <scope>NUCLEOTIDE SEQUENCE [LARGE SCALE GENOMIC DNA]</scope>
    <source>
        <strain evidence="2 4">DSM 17137</strain>
    </source>
</reference>
<dbReference type="EMBL" id="LAJF01000036">
    <property type="protein sequence ID" value="KKB86387.1"/>
    <property type="molecule type" value="Genomic_DNA"/>
</dbReference>
<evidence type="ECO:0000313" key="3">
    <source>
        <dbReference type="Proteomes" id="UP000033608"/>
    </source>
</evidence>
<evidence type="ECO:0000313" key="2">
    <source>
        <dbReference type="EMBL" id="SHE90985.1"/>
    </source>
</evidence>
<dbReference type="Gene3D" id="3.60.40.10">
    <property type="entry name" value="PPM-type phosphatase domain"/>
    <property type="match status" value="1"/>
</dbReference>
<organism evidence="1 3">
    <name type="scientific">Devosia limi DSM 17137</name>
    <dbReference type="NCBI Taxonomy" id="1121477"/>
    <lineage>
        <taxon>Bacteria</taxon>
        <taxon>Pseudomonadati</taxon>
        <taxon>Pseudomonadota</taxon>
        <taxon>Alphaproteobacteria</taxon>
        <taxon>Hyphomicrobiales</taxon>
        <taxon>Devosiaceae</taxon>
        <taxon>Devosia</taxon>
    </lineage>
</organism>
<dbReference type="STRING" id="1121477.SAMN02745223_01400"/>
<accession>A0A0F5LXJ8</accession>
<protein>
    <recommendedName>
        <fullName evidence="5">Protein phosphatase 2C</fullName>
    </recommendedName>
</protein>
<dbReference type="PATRIC" id="fig|1121477.3.peg.1478"/>
<proteinExistence type="predicted"/>
<dbReference type="SUPFAM" id="SSF81606">
    <property type="entry name" value="PP2C-like"/>
    <property type="match status" value="1"/>
</dbReference>
<name>A0A0F5LXJ8_9HYPH</name>